<keyword evidence="6" id="KW-0614">Plasmid</keyword>
<dbReference type="Gene3D" id="3.20.20.80">
    <property type="entry name" value="Glycosidases"/>
    <property type="match status" value="1"/>
</dbReference>
<feature type="chain" id="PRO_5046526295" evidence="3">
    <location>
        <begin position="22"/>
        <end position="773"/>
    </location>
</feature>
<feature type="signal peptide" evidence="3">
    <location>
        <begin position="1"/>
        <end position="21"/>
    </location>
</feature>
<evidence type="ECO:0000256" key="3">
    <source>
        <dbReference type="SAM" id="SignalP"/>
    </source>
</evidence>
<reference evidence="6" key="1">
    <citation type="submission" date="2022-10" db="EMBL/GenBank/DDBJ databases">
        <title>Catenovulum adriacola sp. nov. isolated in the Harbour of Susak.</title>
        <authorList>
            <person name="Schoch T."/>
            <person name="Reich S.J."/>
            <person name="Stoeferle S."/>
            <person name="Flaiz M."/>
            <person name="Kazda M."/>
            <person name="Riedel C.U."/>
            <person name="Duerre P."/>
        </authorList>
    </citation>
    <scope>NUCLEOTIDE SEQUENCE</scope>
    <source>
        <strain evidence="6">TS8</strain>
        <plasmid evidence="6">pCadTS8_2</plasmid>
    </source>
</reference>
<dbReference type="EMBL" id="CP109967">
    <property type="protein sequence ID" value="WAJ72179.1"/>
    <property type="molecule type" value="Genomic_DNA"/>
</dbReference>
<dbReference type="Gene3D" id="2.60.120.430">
    <property type="entry name" value="Galactose-binding lectin"/>
    <property type="match status" value="1"/>
</dbReference>
<dbReference type="Pfam" id="PF02449">
    <property type="entry name" value="Glyco_hydro_42"/>
    <property type="match status" value="1"/>
</dbReference>
<dbReference type="SUPFAM" id="SSF51445">
    <property type="entry name" value="(Trans)glycosidases"/>
    <property type="match status" value="1"/>
</dbReference>
<dbReference type="InterPro" id="IPR017853">
    <property type="entry name" value="GH"/>
</dbReference>
<sequence length="773" mass="88011">MLIKRFSKLCILASASLSVLACSSSEQANQPSKQDSVSKTALTIIDFESDLPNWVLKQNANIGLSNLGATSGKQALKIDFDSDEQQSKLILKPESSWNWDTFGDINLAADITNPTDVSVHLFIEVKDSTGWPHIRSVSIPANSTGTYYAVLKGEQLNINSGLREDPKAWQSNDHKMFWMRGRKNLNLDKITQVSYFVDTMNQDKSLVFDNIRLRNNPAIDPNFLVNLADKYGQSNKFDYPAKVRSDEQLKTLANEEIAQLEREGTMADRSKFGGWKSGPQKEATGYFRTEKVDGKWAMIDPEGYLFFSSALANIRIANTTTITGVDFKDDAVRYVDPEDVTPEDSLGIRPVSKSAQKTRYIASERRHNMFTWLPDYDDELANHYSYRRSVHKGPLHHGETYSFYQANLERRYGETYPDSYLDKWRDVTIKRFKNWGFTSTGNWTDESFYQMNQIPYFANGWIIGDFKTVSSGADVWSPMPDPFDPEFARRAKLTTKVIADEVENNPYCIGVFVDNEKSWGNPSSLRGRYGIVIHTLNRPSSESPTKAEFMRRLKQKYSSIDALNKSWQTQISSWESLDNGFAITDMPTTMVADLSDLLTAYADKYFKIVHDALADVMPNHMYMGVRMAHWGMTPEAVKAAAKYVDVMSYNYYKEGLHEKAWAFLEEIDKPSIIGEFHIGATSDTGLYHPGLIHASGQQDRARMYKEYMRTVIDNPYMVGAHWFQYLDSPITGRAYDGENYNTGFVTMADVPYQTMVEAAKEINAELYSRRFAQ</sequence>
<evidence type="ECO:0000313" key="7">
    <source>
        <dbReference type="Proteomes" id="UP001163726"/>
    </source>
</evidence>
<keyword evidence="3" id="KW-0732">Signal</keyword>
<geneLocation type="plasmid" evidence="6 7">
    <name>pCadTS8_2</name>
</geneLocation>
<accession>A0ABY7ARL7</accession>
<evidence type="ECO:0000256" key="2">
    <source>
        <dbReference type="ARBA" id="ARBA00023295"/>
    </source>
</evidence>
<feature type="domain" description="Glycoside hydrolase family 42 N-terminal" evidence="4">
    <location>
        <begin position="544"/>
        <end position="654"/>
    </location>
</feature>
<dbReference type="PROSITE" id="PS51257">
    <property type="entry name" value="PROKAR_LIPOPROTEIN"/>
    <property type="match status" value="1"/>
</dbReference>
<name>A0ABY7ARL7_9ALTE</name>
<keyword evidence="7" id="KW-1185">Reference proteome</keyword>
<proteinExistence type="predicted"/>
<dbReference type="GO" id="GO:0004565">
    <property type="term" value="F:beta-galactosidase activity"/>
    <property type="evidence" value="ECO:0007669"/>
    <property type="project" value="UniProtKB-EC"/>
</dbReference>
<dbReference type="Proteomes" id="UP001163726">
    <property type="component" value="Plasmid pCadTS8_2"/>
</dbReference>
<feature type="domain" description="Agarase CBM-like" evidence="5">
    <location>
        <begin position="46"/>
        <end position="224"/>
    </location>
</feature>
<evidence type="ECO:0000259" key="4">
    <source>
        <dbReference type="Pfam" id="PF02449"/>
    </source>
</evidence>
<dbReference type="RefSeq" id="WP_268076894.1">
    <property type="nucleotide sequence ID" value="NZ_CP109967.1"/>
</dbReference>
<gene>
    <name evidence="6" type="ORF">OLW01_18035</name>
</gene>
<dbReference type="InterPro" id="IPR040669">
    <property type="entry name" value="Agarase_CBM"/>
</dbReference>
<evidence type="ECO:0000313" key="6">
    <source>
        <dbReference type="EMBL" id="WAJ72179.1"/>
    </source>
</evidence>
<keyword evidence="1 6" id="KW-0378">Hydrolase</keyword>
<dbReference type="InterPro" id="IPR013529">
    <property type="entry name" value="Glyco_hydro_42_N"/>
</dbReference>
<protein>
    <submittedName>
        <fullName evidence="6">Beta-galactosidase</fullName>
        <ecNumber evidence="6">3.2.1.23</ecNumber>
    </submittedName>
</protein>
<dbReference type="EC" id="3.2.1.23" evidence="6"/>
<evidence type="ECO:0000259" key="5">
    <source>
        <dbReference type="Pfam" id="PF17992"/>
    </source>
</evidence>
<keyword evidence="2 6" id="KW-0326">Glycosidase</keyword>
<evidence type="ECO:0000256" key="1">
    <source>
        <dbReference type="ARBA" id="ARBA00022801"/>
    </source>
</evidence>
<dbReference type="Pfam" id="PF17992">
    <property type="entry name" value="Agarase_CBM"/>
    <property type="match status" value="1"/>
</dbReference>
<organism evidence="6 7">
    <name type="scientific">Catenovulum adriaticum</name>
    <dbReference type="NCBI Taxonomy" id="2984846"/>
    <lineage>
        <taxon>Bacteria</taxon>
        <taxon>Pseudomonadati</taxon>
        <taxon>Pseudomonadota</taxon>
        <taxon>Gammaproteobacteria</taxon>
        <taxon>Alteromonadales</taxon>
        <taxon>Alteromonadaceae</taxon>
        <taxon>Catenovulum</taxon>
    </lineage>
</organism>